<gene>
    <name evidence="2" type="ORF">L3X37_03690</name>
</gene>
<dbReference type="GO" id="GO:0042834">
    <property type="term" value="F:peptidoglycan binding"/>
    <property type="evidence" value="ECO:0007669"/>
    <property type="project" value="InterPro"/>
</dbReference>
<comment type="caution">
    <text evidence="2">The sequence shown here is derived from an EMBL/GenBank/DDBJ whole genome shotgun (WGS) entry which is preliminary data.</text>
</comment>
<dbReference type="AlphaFoldDB" id="A0AAE3EM75"/>
<name>A0AAE3EM75_9FLAO</name>
<dbReference type="RefSeq" id="WP_237238826.1">
    <property type="nucleotide sequence ID" value="NZ_JAKKDU010000003.1"/>
</dbReference>
<evidence type="ECO:0000313" key="3">
    <source>
        <dbReference type="Proteomes" id="UP001199795"/>
    </source>
</evidence>
<reference evidence="2" key="1">
    <citation type="submission" date="2022-01" db="EMBL/GenBank/DDBJ databases">
        <title>Draft genome sequence of Sabulilitoribacter arenilitoris KCTC 52401.</title>
        <authorList>
            <person name="Oh J.-S."/>
        </authorList>
    </citation>
    <scope>NUCLEOTIDE SEQUENCE</scope>
    <source>
        <strain evidence="2">HMF6543</strain>
    </source>
</reference>
<feature type="chain" id="PRO_5042012360" evidence="1">
    <location>
        <begin position="26"/>
        <end position="133"/>
    </location>
</feature>
<dbReference type="SUPFAM" id="SSF110997">
    <property type="entry name" value="Sporulation related repeat"/>
    <property type="match status" value="1"/>
</dbReference>
<organism evidence="2 3">
    <name type="scientific">Wocania arenilitoris</name>
    <dbReference type="NCBI Taxonomy" id="2044858"/>
    <lineage>
        <taxon>Bacteria</taxon>
        <taxon>Pseudomonadati</taxon>
        <taxon>Bacteroidota</taxon>
        <taxon>Flavobacteriia</taxon>
        <taxon>Flavobacteriales</taxon>
        <taxon>Flavobacteriaceae</taxon>
        <taxon>Wocania</taxon>
    </lineage>
</organism>
<evidence type="ECO:0000256" key="1">
    <source>
        <dbReference type="SAM" id="SignalP"/>
    </source>
</evidence>
<feature type="signal peptide" evidence="1">
    <location>
        <begin position="1"/>
        <end position="25"/>
    </location>
</feature>
<protein>
    <submittedName>
        <fullName evidence="2">SPOR domain-containing protein</fullName>
    </submittedName>
</protein>
<proteinExistence type="predicted"/>
<dbReference type="Proteomes" id="UP001199795">
    <property type="component" value="Unassembled WGS sequence"/>
</dbReference>
<sequence length="133" mass="15556">MSTLKFKAILFSVACLVIISSNCFAQQGHVTINQDKNIPNLLALKKELNKDENASDRYKIQIYNGNRTGAESAQKEYYTLYNQWRSSLEFELPRNYKIWVGSFRTRLEADRALKRIKRNFPNAFVFKPKKKKS</sequence>
<evidence type="ECO:0000313" key="2">
    <source>
        <dbReference type="EMBL" id="MCF7567468.1"/>
    </source>
</evidence>
<keyword evidence="3" id="KW-1185">Reference proteome</keyword>
<dbReference type="InterPro" id="IPR036680">
    <property type="entry name" value="SPOR-like_sf"/>
</dbReference>
<dbReference type="EMBL" id="JAKKDU010000003">
    <property type="protein sequence ID" value="MCF7567468.1"/>
    <property type="molecule type" value="Genomic_DNA"/>
</dbReference>
<keyword evidence="1" id="KW-0732">Signal</keyword>
<accession>A0AAE3EM75</accession>